<accession>A0A392W391</accession>
<dbReference type="EMBL" id="LXQA011335469">
    <property type="protein sequence ID" value="MCI93671.1"/>
    <property type="molecule type" value="Genomic_DNA"/>
</dbReference>
<comment type="caution">
    <text evidence="1">The sequence shown here is derived from an EMBL/GenBank/DDBJ whole genome shotgun (WGS) entry which is preliminary data.</text>
</comment>
<evidence type="ECO:0000313" key="2">
    <source>
        <dbReference type="Proteomes" id="UP000265520"/>
    </source>
</evidence>
<sequence>PRVGFQTKAARRLVGEPPPRSLNLTLRAGY</sequence>
<proteinExistence type="predicted"/>
<reference evidence="1 2" key="1">
    <citation type="journal article" date="2018" name="Front. Plant Sci.">
        <title>Red Clover (Trifolium pratense) and Zigzag Clover (T. medium) - A Picture of Genomic Similarities and Differences.</title>
        <authorList>
            <person name="Dluhosova J."/>
            <person name="Istvanek J."/>
            <person name="Nedelnik J."/>
            <person name="Repkova J."/>
        </authorList>
    </citation>
    <scope>NUCLEOTIDE SEQUENCE [LARGE SCALE GENOMIC DNA]</scope>
    <source>
        <strain evidence="2">cv. 10/8</strain>
        <tissue evidence="1">Leaf</tissue>
    </source>
</reference>
<feature type="non-terminal residue" evidence="1">
    <location>
        <position position="1"/>
    </location>
</feature>
<dbReference type="Proteomes" id="UP000265520">
    <property type="component" value="Unassembled WGS sequence"/>
</dbReference>
<protein>
    <submittedName>
        <fullName evidence="1">Uncharacterized protein</fullName>
    </submittedName>
</protein>
<evidence type="ECO:0000313" key="1">
    <source>
        <dbReference type="EMBL" id="MCI93671.1"/>
    </source>
</evidence>
<dbReference type="AlphaFoldDB" id="A0A392W391"/>
<keyword evidence="2" id="KW-1185">Reference proteome</keyword>
<name>A0A392W391_9FABA</name>
<organism evidence="1 2">
    <name type="scientific">Trifolium medium</name>
    <dbReference type="NCBI Taxonomy" id="97028"/>
    <lineage>
        <taxon>Eukaryota</taxon>
        <taxon>Viridiplantae</taxon>
        <taxon>Streptophyta</taxon>
        <taxon>Embryophyta</taxon>
        <taxon>Tracheophyta</taxon>
        <taxon>Spermatophyta</taxon>
        <taxon>Magnoliopsida</taxon>
        <taxon>eudicotyledons</taxon>
        <taxon>Gunneridae</taxon>
        <taxon>Pentapetalae</taxon>
        <taxon>rosids</taxon>
        <taxon>fabids</taxon>
        <taxon>Fabales</taxon>
        <taxon>Fabaceae</taxon>
        <taxon>Papilionoideae</taxon>
        <taxon>50 kb inversion clade</taxon>
        <taxon>NPAAA clade</taxon>
        <taxon>Hologalegina</taxon>
        <taxon>IRL clade</taxon>
        <taxon>Trifolieae</taxon>
        <taxon>Trifolium</taxon>
    </lineage>
</organism>